<keyword evidence="1" id="KW-0812">Transmembrane</keyword>
<organism evidence="2 3">
    <name type="scientific">Halohasta litchfieldiae</name>
    <dbReference type="NCBI Taxonomy" id="1073996"/>
    <lineage>
        <taxon>Archaea</taxon>
        <taxon>Methanobacteriati</taxon>
        <taxon>Methanobacteriota</taxon>
        <taxon>Stenosarchaea group</taxon>
        <taxon>Halobacteria</taxon>
        <taxon>Halobacteriales</taxon>
        <taxon>Haloferacaceae</taxon>
        <taxon>Halohasta</taxon>
    </lineage>
</organism>
<feature type="transmembrane region" description="Helical" evidence="1">
    <location>
        <begin position="95"/>
        <end position="113"/>
    </location>
</feature>
<accession>A0A2H4Q4I4</accession>
<protein>
    <submittedName>
        <fullName evidence="2">Probable cobalt transporter subunit (CbtA)</fullName>
    </submittedName>
</protein>
<dbReference type="EMBL" id="FNYR01000003">
    <property type="protein sequence ID" value="SEI58450.1"/>
    <property type="molecule type" value="Genomic_DNA"/>
</dbReference>
<name>A0A1H6S340_9EURY</name>
<feature type="transmembrane region" description="Helical" evidence="1">
    <location>
        <begin position="201"/>
        <end position="221"/>
    </location>
</feature>
<keyword evidence="1" id="KW-0472">Membrane</keyword>
<dbReference type="Proteomes" id="UP000198888">
    <property type="component" value="Unassembled WGS sequence"/>
</dbReference>
<evidence type="ECO:0000313" key="3">
    <source>
        <dbReference type="Proteomes" id="UP000198888"/>
    </source>
</evidence>
<dbReference type="GeneID" id="35003311"/>
<gene>
    <name evidence="2" type="ORF">SAMN05444271_10360</name>
</gene>
<feature type="transmembrane region" description="Helical" evidence="1">
    <location>
        <begin position="9"/>
        <end position="31"/>
    </location>
</feature>
<feature type="transmembrane region" description="Helical" evidence="1">
    <location>
        <begin position="133"/>
        <end position="152"/>
    </location>
</feature>
<keyword evidence="3" id="KW-1185">Reference proteome</keyword>
<dbReference type="STRING" id="1073996.SAMN05444271_10360"/>
<feature type="transmembrane region" description="Helical" evidence="1">
    <location>
        <begin position="164"/>
        <end position="181"/>
    </location>
</feature>
<evidence type="ECO:0000256" key="1">
    <source>
        <dbReference type="SAM" id="Phobius"/>
    </source>
</evidence>
<dbReference type="InterPro" id="IPR012666">
    <property type="entry name" value="CbtA_put"/>
</dbReference>
<dbReference type="KEGG" id="hae:halTADL_2538"/>
<accession>A0A1H6S340</accession>
<dbReference type="OrthoDB" id="170869at2157"/>
<reference evidence="2 3" key="1">
    <citation type="submission" date="2016-10" db="EMBL/GenBank/DDBJ databases">
        <authorList>
            <person name="de Groot N.N."/>
        </authorList>
    </citation>
    <scope>NUCLEOTIDE SEQUENCE [LARGE SCALE GENOMIC DNA]</scope>
    <source>
        <strain evidence="2 3">DSM 22187</strain>
    </source>
</reference>
<dbReference type="Pfam" id="PF09490">
    <property type="entry name" value="CbtA"/>
    <property type="match status" value="1"/>
</dbReference>
<sequence length="240" mass="24888">MIDYLKQGVLAGGVAGGAYGLFLSVVANPLIESIHELQHDHSHAAGESTAIVAESTTNIVSVGGGLLWGIFLGGLFALAFFLLEPAVPGRKAVKPYLLAGVGLLTVSLTPWLVLPPATPASEQLYSVDARLAVYGGLVLVGAAISVAAVEIYRRTASRHRLLRIAAGLVPIVGTIILLPVLTPTTVSHPGLSTDLVVAFQAMVAVGQAGIWLLIAATFSWLQRRDAAAISQSTEPTPESA</sequence>
<keyword evidence="1" id="KW-1133">Transmembrane helix</keyword>
<evidence type="ECO:0000313" key="2">
    <source>
        <dbReference type="EMBL" id="SEI58450.1"/>
    </source>
</evidence>
<dbReference type="AlphaFoldDB" id="A0A1H6S340"/>
<feature type="transmembrane region" description="Helical" evidence="1">
    <location>
        <begin position="65"/>
        <end position="83"/>
    </location>
</feature>
<proteinExistence type="predicted"/>
<dbReference type="RefSeq" id="WP_089671050.1">
    <property type="nucleotide sequence ID" value="NZ_CP024845.1"/>
</dbReference>